<sequence>MSAPADATNIDPASVVAVLLGTFSPVAETRKAAELQIAQLTAMRGSIFVLLRVSAEQGVQFEARQAAAIAVKNLVKKRWGDDAVFGGAEDRSRARATALDALLLPSTTGAIREQLAECVNELALRDFPDRWPELVPRVMAALRAQADAASVHNALLALRKVSKRFEYKSREDGARLPLDALIGESFPLLRDMLARFVPASGAHADAAILAKLILKIFWSCTQFALPNCALRDHAFILDWFDLVKAALECDSPSPEAARGALPAGDAQALEALPQWKLKKWAAQIATRFLTRYARAKYVDDAVKPFARVFARDVAPKCLESMLGLLAAASRGRYVSKRVAQLAFSFLDAAVDIGGLYKLLKPHLDFVLFECALPTLEATLEDVDQFESDPGEFVRKSHDPMEDFFEPRAAAMSLLSDLVRSRSKDVLEKLLTRLSQTLEAYAALAPAAVTLDWARAKDGALGALGALSEDLKPRKALAAAVDRLLEVHVLPEIVAVAGAPAHCGSFGFLRSRAVWVVMRFADHAETLSPARVEQCCGSVLRALEDAALPVRVEAASALRQLLANEHAIIERLFKPQLPNILEACFRIMADVGSDDVVQALEIVIDKFGDAIAPYAVALAAKLADAFANYASHADDDDEASMAAAQCVEAMAALLSALDDNTGNIYGAIEPHLVGPLAKIFRKDGDFVEYFENGIEVLSYLTYHGDAPFSAPLWSLFEMLIDAFHQWAYDYLPDLVAPLDNFVSRDPEAFLRGATAGGQRLVDALAGVAARLLAPEHQRRACERDCVKATHVLLSIFHNCRGRVDDVALGTLPLLAAAFECADGPPPVEEIRGREAAGNVGDDAARVVYRKSLALALLDVLNSLLFYDPRLVLDGLFDANRVPPRAAELLLTKWLAYAADVKTNLGKKLAALGFAAVLAMEPPHGAVAAALPRVFAANVAALLAIQSDSRDDVDDGDDDDDDAFDDVDDDDDEPEDADDDDDDDDVPDNIGENYGNELSAIRGALASFADADDWDDDDDDAEGYYTSPIDHEEELLHFLRALHVAQGRGDAERWAAGLGDEQRGHLPALVQAAEEKAHQATLPTPPS</sequence>
<proteinExistence type="predicted"/>
<accession>A0ABR1G650</accession>
<evidence type="ECO:0000256" key="7">
    <source>
        <dbReference type="SAM" id="MobiDB-lite"/>
    </source>
</evidence>
<reference evidence="9 10" key="1">
    <citation type="submission" date="2024-03" db="EMBL/GenBank/DDBJ databases">
        <title>Aureococcus anophagefferens CCMP1851 and Kratosvirus quantuckense: Draft genome of a second virus-susceptible host strain in the model system.</title>
        <authorList>
            <person name="Chase E."/>
            <person name="Truchon A.R."/>
            <person name="Schepens W."/>
            <person name="Wilhelm S.W."/>
        </authorList>
    </citation>
    <scope>NUCLEOTIDE SEQUENCE [LARGE SCALE GENOMIC DNA]</scope>
    <source>
        <strain evidence="9 10">CCMP1851</strain>
    </source>
</reference>
<feature type="compositionally biased region" description="Acidic residues" evidence="7">
    <location>
        <begin position="949"/>
        <end position="985"/>
    </location>
</feature>
<dbReference type="InterPro" id="IPR016024">
    <property type="entry name" value="ARM-type_fold"/>
</dbReference>
<evidence type="ECO:0000256" key="3">
    <source>
        <dbReference type="ARBA" id="ARBA00022448"/>
    </source>
</evidence>
<dbReference type="EMBL" id="JBBJCI010000087">
    <property type="protein sequence ID" value="KAK7248720.1"/>
    <property type="molecule type" value="Genomic_DNA"/>
</dbReference>
<feature type="domain" description="Importin N-terminal" evidence="8">
    <location>
        <begin position="33"/>
        <end position="104"/>
    </location>
</feature>
<evidence type="ECO:0000313" key="10">
    <source>
        <dbReference type="Proteomes" id="UP001363151"/>
    </source>
</evidence>
<keyword evidence="6" id="KW-0539">Nucleus</keyword>
<organism evidence="9 10">
    <name type="scientific">Aureococcus anophagefferens</name>
    <name type="common">Harmful bloom alga</name>
    <dbReference type="NCBI Taxonomy" id="44056"/>
    <lineage>
        <taxon>Eukaryota</taxon>
        <taxon>Sar</taxon>
        <taxon>Stramenopiles</taxon>
        <taxon>Ochrophyta</taxon>
        <taxon>Pelagophyceae</taxon>
        <taxon>Pelagomonadales</taxon>
        <taxon>Pelagomonadaceae</taxon>
        <taxon>Aureococcus</taxon>
    </lineage>
</organism>
<dbReference type="InterPro" id="IPR011989">
    <property type="entry name" value="ARM-like"/>
</dbReference>
<dbReference type="PANTHER" id="PTHR10997">
    <property type="entry name" value="IMPORTIN-7, 8, 11"/>
    <property type="match status" value="1"/>
</dbReference>
<dbReference type="Gene3D" id="1.25.10.10">
    <property type="entry name" value="Leucine-rich Repeat Variant"/>
    <property type="match status" value="1"/>
</dbReference>
<evidence type="ECO:0000256" key="4">
    <source>
        <dbReference type="ARBA" id="ARBA00022490"/>
    </source>
</evidence>
<protein>
    <submittedName>
        <fullName evidence="9">Ran GTPase binding protein</fullName>
    </submittedName>
</protein>
<dbReference type="InterPro" id="IPR001494">
    <property type="entry name" value="Importin-beta_N"/>
</dbReference>
<evidence type="ECO:0000313" key="9">
    <source>
        <dbReference type="EMBL" id="KAK7248720.1"/>
    </source>
</evidence>
<feature type="region of interest" description="Disordered" evidence="7">
    <location>
        <begin position="947"/>
        <end position="992"/>
    </location>
</feature>
<gene>
    <name evidence="9" type="primary">NMD5</name>
    <name evidence="9" type="ORF">SO694_00040288</name>
</gene>
<keyword evidence="3" id="KW-0813">Transport</keyword>
<evidence type="ECO:0000259" key="8">
    <source>
        <dbReference type="PROSITE" id="PS50166"/>
    </source>
</evidence>
<name>A0ABR1G650_AURAN</name>
<evidence type="ECO:0000256" key="2">
    <source>
        <dbReference type="ARBA" id="ARBA00004496"/>
    </source>
</evidence>
<comment type="caution">
    <text evidence="9">The sequence shown here is derived from an EMBL/GenBank/DDBJ whole genome shotgun (WGS) entry which is preliminary data.</text>
</comment>
<evidence type="ECO:0000256" key="6">
    <source>
        <dbReference type="ARBA" id="ARBA00023242"/>
    </source>
</evidence>
<keyword evidence="10" id="KW-1185">Reference proteome</keyword>
<dbReference type="PANTHER" id="PTHR10997:SF18">
    <property type="entry name" value="D-IMPORTIN 7_RANBP7"/>
    <property type="match status" value="1"/>
</dbReference>
<dbReference type="SUPFAM" id="SSF48371">
    <property type="entry name" value="ARM repeat"/>
    <property type="match status" value="1"/>
</dbReference>
<evidence type="ECO:0000256" key="5">
    <source>
        <dbReference type="ARBA" id="ARBA00022927"/>
    </source>
</evidence>
<keyword evidence="5" id="KW-0653">Protein transport</keyword>
<dbReference type="Proteomes" id="UP001363151">
    <property type="component" value="Unassembled WGS sequence"/>
</dbReference>
<evidence type="ECO:0000256" key="1">
    <source>
        <dbReference type="ARBA" id="ARBA00004123"/>
    </source>
</evidence>
<comment type="subcellular location">
    <subcellularLocation>
        <location evidence="2">Cytoplasm</location>
    </subcellularLocation>
    <subcellularLocation>
        <location evidence="1">Nucleus</location>
    </subcellularLocation>
</comment>
<keyword evidence="4" id="KW-0963">Cytoplasm</keyword>
<dbReference type="Pfam" id="PF03810">
    <property type="entry name" value="IBN_N"/>
    <property type="match status" value="1"/>
</dbReference>
<dbReference type="PROSITE" id="PS50166">
    <property type="entry name" value="IMPORTIN_B_NT"/>
    <property type="match status" value="1"/>
</dbReference>